<dbReference type="EMBL" id="BOPC01000047">
    <property type="protein sequence ID" value="GIJ28388.1"/>
    <property type="molecule type" value="Genomic_DNA"/>
</dbReference>
<accession>A0ABQ4JDZ0</accession>
<keyword evidence="2" id="KW-1185">Reference proteome</keyword>
<dbReference type="Proteomes" id="UP000653076">
    <property type="component" value="Unassembled WGS sequence"/>
</dbReference>
<sequence length="203" mass="21771">MGGAVRGWAGAARAGGAALASAAMYSDDPGSGSDLAELVVRWVRWVAAHRQPNNPIEDRTGRHAGRHQPDDVWFLAGTLGGAVTRQCVAPAGRPLFFPAFCWWEAGRTAEPAEPWAKATGFAQLDGAQLPLHSVGSPASFPVRGFFNNVVTAWPWPMQVSCWGLWCLVPPPSPGAHQLSFGGTDDQQLWVEAQYQLDVRQVSG</sequence>
<gene>
    <name evidence="1" type="ORF">Vqi01_35500</name>
</gene>
<name>A0ABQ4JDZ0_9ACTN</name>
<reference evidence="1 2" key="1">
    <citation type="submission" date="2021-01" db="EMBL/GenBank/DDBJ databases">
        <title>Whole genome shotgun sequence of Verrucosispora qiuiae NBRC 106684.</title>
        <authorList>
            <person name="Komaki H."/>
            <person name="Tamura T."/>
        </authorList>
    </citation>
    <scope>NUCLEOTIDE SEQUENCE [LARGE SCALE GENOMIC DNA]</scope>
    <source>
        <strain evidence="1 2">NBRC 106684</strain>
    </source>
</reference>
<proteinExistence type="predicted"/>
<evidence type="ECO:0000313" key="2">
    <source>
        <dbReference type="Proteomes" id="UP000653076"/>
    </source>
</evidence>
<organism evidence="1 2">
    <name type="scientific">Micromonospora qiuiae</name>
    <dbReference type="NCBI Taxonomy" id="502268"/>
    <lineage>
        <taxon>Bacteria</taxon>
        <taxon>Bacillati</taxon>
        <taxon>Actinomycetota</taxon>
        <taxon>Actinomycetes</taxon>
        <taxon>Micromonosporales</taxon>
        <taxon>Micromonosporaceae</taxon>
        <taxon>Micromonospora</taxon>
    </lineage>
</organism>
<protein>
    <submittedName>
        <fullName evidence="1">Uncharacterized protein</fullName>
    </submittedName>
</protein>
<evidence type="ECO:0000313" key="1">
    <source>
        <dbReference type="EMBL" id="GIJ28388.1"/>
    </source>
</evidence>
<comment type="caution">
    <text evidence="1">The sequence shown here is derived from an EMBL/GenBank/DDBJ whole genome shotgun (WGS) entry which is preliminary data.</text>
</comment>